<dbReference type="KEGG" id="fll:EI427_21600"/>
<protein>
    <submittedName>
        <fullName evidence="1">Uncharacterized protein</fullName>
    </submittedName>
</protein>
<evidence type="ECO:0000313" key="2">
    <source>
        <dbReference type="Proteomes" id="UP000267268"/>
    </source>
</evidence>
<name>A0A3Q9FPF3_9BACT</name>
<accession>A0A3Q9FPF3</accession>
<dbReference type="RefSeq" id="WP_126618920.1">
    <property type="nucleotide sequence ID" value="NZ_CP034563.1"/>
</dbReference>
<dbReference type="AlphaFoldDB" id="A0A3Q9FPF3"/>
<keyword evidence="2" id="KW-1185">Reference proteome</keyword>
<evidence type="ECO:0000313" key="1">
    <source>
        <dbReference type="EMBL" id="AZQ64823.1"/>
    </source>
</evidence>
<dbReference type="EMBL" id="CP034563">
    <property type="protein sequence ID" value="AZQ64823.1"/>
    <property type="molecule type" value="Genomic_DNA"/>
</dbReference>
<proteinExistence type="predicted"/>
<organism evidence="1 2">
    <name type="scientific">Flammeovirga pectinis</name>
    <dbReference type="NCBI Taxonomy" id="2494373"/>
    <lineage>
        <taxon>Bacteria</taxon>
        <taxon>Pseudomonadati</taxon>
        <taxon>Bacteroidota</taxon>
        <taxon>Cytophagia</taxon>
        <taxon>Cytophagales</taxon>
        <taxon>Flammeovirgaceae</taxon>
        <taxon>Flammeovirga</taxon>
    </lineage>
</organism>
<reference evidence="1 2" key="1">
    <citation type="submission" date="2018-12" db="EMBL/GenBank/DDBJ databases">
        <title>Flammeovirga pectinis sp. nov., isolated from the gut of the Korean scallop, Patinopecten yessoensis.</title>
        <authorList>
            <person name="Bae J.-W."/>
            <person name="Jeong Y.-S."/>
            <person name="Kang W."/>
        </authorList>
    </citation>
    <scope>NUCLEOTIDE SEQUENCE [LARGE SCALE GENOMIC DNA]</scope>
    <source>
        <strain evidence="1 2">L12M1</strain>
    </source>
</reference>
<dbReference type="Proteomes" id="UP000267268">
    <property type="component" value="Chromosome 2"/>
</dbReference>
<gene>
    <name evidence="1" type="ORF">EI427_21600</name>
</gene>
<sequence length="136" mass="15597">MNMAGIEKQEDTNTRGFLEAEVVDNENYIRDYFGLNIRRNYDEIPSKNSKFKSSFTLIDGSINSTYFAVKNTSAYNSKSTINLKEKEAKFLNSLKNGVGAKKYSKYGAFTMDKIFDGYDFSRKKVNQNVVIIDYSE</sequence>